<evidence type="ECO:0000259" key="12">
    <source>
        <dbReference type="Pfam" id="PF23358"/>
    </source>
</evidence>
<evidence type="ECO:0000313" key="13">
    <source>
        <dbReference type="EMBL" id="KAE8271280.1"/>
    </source>
</evidence>
<comment type="similarity">
    <text evidence="3 8">Belongs to the DDOST 48 kDa subunit family.</text>
</comment>
<dbReference type="EMBL" id="LWDG02000022">
    <property type="protein sequence ID" value="KAE8271280.1"/>
    <property type="molecule type" value="Genomic_DNA"/>
</dbReference>
<feature type="transmembrane region" description="Helical" evidence="8">
    <location>
        <begin position="531"/>
        <end position="553"/>
    </location>
</feature>
<comment type="caution">
    <text evidence="13">The sequence shown here is derived from an EMBL/GenBank/DDBJ whole genome shotgun (WGS) entry which is preliminary data.</text>
</comment>
<feature type="compositionally biased region" description="Low complexity" evidence="9">
    <location>
        <begin position="277"/>
        <end position="289"/>
    </location>
</feature>
<gene>
    <name evidence="13" type="ORF">A4X09_0g1053</name>
</gene>
<evidence type="ECO:0000256" key="1">
    <source>
        <dbReference type="ARBA" id="ARBA00004479"/>
    </source>
</evidence>
<feature type="domain" description="OST48 middle" evidence="12">
    <location>
        <begin position="406"/>
        <end position="554"/>
    </location>
</feature>
<evidence type="ECO:0000256" key="2">
    <source>
        <dbReference type="ARBA" id="ARBA00004922"/>
    </source>
</evidence>
<keyword evidence="5 8" id="KW-0256">Endoplasmic reticulum</keyword>
<reference evidence="13" key="1">
    <citation type="submission" date="2016-04" db="EMBL/GenBank/DDBJ databases">
        <authorList>
            <person name="Nguyen H.D."/>
            <person name="Samba Siva P."/>
            <person name="Cullis J."/>
            <person name="Levesque C.A."/>
            <person name="Hambleton S."/>
        </authorList>
    </citation>
    <scope>NUCLEOTIDE SEQUENCE</scope>
    <source>
        <strain evidence="13">DAOMC 236422</strain>
    </source>
</reference>
<keyword evidence="7 8" id="KW-0472">Membrane</keyword>
<feature type="compositionally biased region" description="Low complexity" evidence="9">
    <location>
        <begin position="249"/>
        <end position="261"/>
    </location>
</feature>
<accession>A0A8X7NF53</accession>
<evidence type="ECO:0000259" key="11">
    <source>
        <dbReference type="Pfam" id="PF03345"/>
    </source>
</evidence>
<dbReference type="InterPro" id="IPR055457">
    <property type="entry name" value="OST48_N"/>
</dbReference>
<evidence type="ECO:0000313" key="14">
    <source>
        <dbReference type="Proteomes" id="UP000078113"/>
    </source>
</evidence>
<dbReference type="PANTHER" id="PTHR10830">
    <property type="entry name" value="DOLICHYL-DIPHOSPHOOLIGOSACCHARIDE--PROTEIN GLYCOSYLTRANSFERASE 48 KDA SUBUNIT"/>
    <property type="match status" value="1"/>
</dbReference>
<feature type="compositionally biased region" description="Low complexity" evidence="9">
    <location>
        <begin position="466"/>
        <end position="479"/>
    </location>
</feature>
<dbReference type="Pfam" id="PF23358">
    <property type="entry name" value="OST48_MD"/>
    <property type="match status" value="1"/>
</dbReference>
<organism evidence="13 14">
    <name type="scientific">Tilletia walkeri</name>
    <dbReference type="NCBI Taxonomy" id="117179"/>
    <lineage>
        <taxon>Eukaryota</taxon>
        <taxon>Fungi</taxon>
        <taxon>Dikarya</taxon>
        <taxon>Basidiomycota</taxon>
        <taxon>Ustilaginomycotina</taxon>
        <taxon>Exobasidiomycetes</taxon>
        <taxon>Tilletiales</taxon>
        <taxon>Tilletiaceae</taxon>
        <taxon>Tilletia</taxon>
    </lineage>
</organism>
<evidence type="ECO:0000256" key="9">
    <source>
        <dbReference type="SAM" id="MobiDB-lite"/>
    </source>
</evidence>
<protein>
    <recommendedName>
        <fullName evidence="8">Dolichyl-diphosphooligosaccharide--protein glycosyltransferase subunit WBP1</fullName>
        <shortName evidence="8">Oligosaccharyl transferase subunit WBP1</shortName>
    </recommendedName>
</protein>
<evidence type="ECO:0000256" key="10">
    <source>
        <dbReference type="SAM" id="SignalP"/>
    </source>
</evidence>
<evidence type="ECO:0000256" key="6">
    <source>
        <dbReference type="ARBA" id="ARBA00022989"/>
    </source>
</evidence>
<feature type="signal peptide" evidence="10">
    <location>
        <begin position="1"/>
        <end position="42"/>
    </location>
</feature>
<keyword evidence="4 8" id="KW-0812">Transmembrane</keyword>
<keyword evidence="10" id="KW-0732">Signal</keyword>
<comment type="subunit">
    <text evidence="8">Component of the oligosaccharyltransferase (OST) complex.</text>
</comment>
<dbReference type="Proteomes" id="UP000078113">
    <property type="component" value="Unassembled WGS sequence"/>
</dbReference>
<comment type="function">
    <text evidence="8">Subunit of the oligosaccharyl transferase (OST) complex that catalyzes the initial transfer of a defined glycan (Glc(3)Man(9)GlcNAc(2) in eukaryotes) from the lipid carrier dolichol-pyrophosphate to an asparagine residue within an Asn-X-Ser/Thr consensus motif in nascent polypeptide chains, the first step in protein N-glycosylation. N-glycosylation occurs cotranslationally and the complex associates with the Sec61 complex at the channel-forming translocon complex that mediates protein translocation across the endoplasmic reticulum (ER).</text>
</comment>
<keyword evidence="14" id="KW-1185">Reference proteome</keyword>
<dbReference type="GO" id="GO:0008250">
    <property type="term" value="C:oligosaccharyltransferase complex"/>
    <property type="evidence" value="ECO:0007669"/>
    <property type="project" value="TreeGrafter"/>
</dbReference>
<reference evidence="13" key="2">
    <citation type="journal article" date="2019" name="IMA Fungus">
        <title>Genome sequencing and comparison of five Tilletia species to identify candidate genes for the detection of regulated species infecting wheat.</title>
        <authorList>
            <person name="Nguyen H.D.T."/>
            <person name="Sultana T."/>
            <person name="Kesanakurti P."/>
            <person name="Hambleton S."/>
        </authorList>
    </citation>
    <scope>NUCLEOTIDE SEQUENCE</scope>
    <source>
        <strain evidence="13">DAOMC 236422</strain>
    </source>
</reference>
<feature type="domain" description="OST48 N-terminal" evidence="11">
    <location>
        <begin position="54"/>
        <end position="254"/>
    </location>
</feature>
<feature type="region of interest" description="Disordered" evidence="9">
    <location>
        <begin position="248"/>
        <end position="309"/>
    </location>
</feature>
<comment type="subcellular location">
    <subcellularLocation>
        <location evidence="8">Endoplasmic reticulum membrane</location>
        <topology evidence="8">Single-pass type I membrane protein</topology>
    </subcellularLocation>
    <subcellularLocation>
        <location evidence="1">Membrane</location>
        <topology evidence="1">Single-pass type I membrane protein</topology>
    </subcellularLocation>
</comment>
<dbReference type="GO" id="GO:0018279">
    <property type="term" value="P:protein N-linked glycosylation via asparagine"/>
    <property type="evidence" value="ECO:0007669"/>
    <property type="project" value="UniProtKB-UniRule"/>
</dbReference>
<feature type="region of interest" description="Disordered" evidence="9">
    <location>
        <begin position="460"/>
        <end position="479"/>
    </location>
</feature>
<dbReference type="PANTHER" id="PTHR10830:SF0">
    <property type="entry name" value="DOLICHYL-DIPHOSPHOOLIGOSACCHARIDE--PROTEIN GLYCOSYLTRANSFERASE 48 KDA SUBUNIT"/>
    <property type="match status" value="1"/>
</dbReference>
<sequence>MLAFTPASNARRRRSSSSTMRISLCLSFVFTALLCLLSSVSAAASRSPSATGNRLLLIHDTEHSPRSSLTELNSILSGRGYATTFRDAKSNSPALVEYDEANFDHVILLSPGSKALPTDLSPQKLVAFLKQGGNVVFGLSAATVTPAMRDLAREFSLEFQERGSALVDHFRVAQGDDGRHASVLIGGPEIDGKTGLYPGGLISNEVIFSRETIEKVKAQPFVYKDGSVHQVGDVPFVFPLILPPGSSFSAEPPTVPSPSSSEEGEEQTPKASLTSEPLAGTTDTLTGLGPFPPVLLGNGSTGSGGGQGAIAQDEGVTSLVSAFQVSDNSARALWIGSSALFSDALLSQGGSNRAVVEDLLGWGLQEKGVLRVVGTQHTRVRAGSEDVRPAYEGEGREGDEGFGEGQRMYRVKDTVTYSIELEQYTPELGWSPAPRDLDLQVTLSMIDPFITVPLHATSANDSTSATNLASPTSSSKSSTTYTATFQLPDRHGVFSFVVLWRRAGFSYLEAKDVAPVRPFNHDEHPRFLSAAWPYVAGAWSTIGGFLVFVVVWVSLDWAKVGAGGVGVVKKTKTA</sequence>
<proteinExistence type="inferred from homology"/>
<dbReference type="Pfam" id="PF03345">
    <property type="entry name" value="OST48_N"/>
    <property type="match status" value="1"/>
</dbReference>
<evidence type="ECO:0000256" key="5">
    <source>
        <dbReference type="ARBA" id="ARBA00022824"/>
    </source>
</evidence>
<evidence type="ECO:0000256" key="7">
    <source>
        <dbReference type="ARBA" id="ARBA00023136"/>
    </source>
</evidence>
<feature type="compositionally biased region" description="Gly residues" evidence="9">
    <location>
        <begin position="299"/>
        <end position="308"/>
    </location>
</feature>
<evidence type="ECO:0000256" key="8">
    <source>
        <dbReference type="RuleBase" id="RU361142"/>
    </source>
</evidence>
<keyword evidence="6 8" id="KW-1133">Transmembrane helix</keyword>
<comment type="pathway">
    <text evidence="2 8">Protein modification; protein glycosylation.</text>
</comment>
<evidence type="ECO:0000256" key="3">
    <source>
        <dbReference type="ARBA" id="ARBA00008743"/>
    </source>
</evidence>
<feature type="chain" id="PRO_5036443033" description="Dolichyl-diphosphooligosaccharide--protein glycosyltransferase subunit WBP1" evidence="10">
    <location>
        <begin position="43"/>
        <end position="574"/>
    </location>
</feature>
<name>A0A8X7NF53_9BASI</name>
<dbReference type="AlphaFoldDB" id="A0A8X7NF53"/>
<evidence type="ECO:0000256" key="4">
    <source>
        <dbReference type="ARBA" id="ARBA00022692"/>
    </source>
</evidence>
<dbReference type="InterPro" id="IPR005013">
    <property type="entry name" value="DDOST_48_kDa_subunit"/>
</dbReference>
<dbReference type="InterPro" id="IPR055459">
    <property type="entry name" value="OST48_MD"/>
</dbReference>